<organism evidence="4 5">
    <name type="scientific">Crossiella cryophila</name>
    <dbReference type="NCBI Taxonomy" id="43355"/>
    <lineage>
        <taxon>Bacteria</taxon>
        <taxon>Bacillati</taxon>
        <taxon>Actinomycetota</taxon>
        <taxon>Actinomycetes</taxon>
        <taxon>Pseudonocardiales</taxon>
        <taxon>Pseudonocardiaceae</taxon>
        <taxon>Crossiella</taxon>
    </lineage>
</organism>
<dbReference type="Proteomes" id="UP000533598">
    <property type="component" value="Unassembled WGS sequence"/>
</dbReference>
<reference evidence="4 5" key="1">
    <citation type="submission" date="2020-08" db="EMBL/GenBank/DDBJ databases">
        <title>Sequencing the genomes of 1000 actinobacteria strains.</title>
        <authorList>
            <person name="Klenk H.-P."/>
        </authorList>
    </citation>
    <scope>NUCLEOTIDE SEQUENCE [LARGE SCALE GENOMIC DNA]</scope>
    <source>
        <strain evidence="4 5">DSM 44230</strain>
    </source>
</reference>
<evidence type="ECO:0000313" key="4">
    <source>
        <dbReference type="EMBL" id="MBB4681637.1"/>
    </source>
</evidence>
<evidence type="ECO:0000259" key="3">
    <source>
        <dbReference type="Pfam" id="PF07510"/>
    </source>
</evidence>
<name>A0A7W7FXT3_9PSEU</name>
<gene>
    <name evidence="4" type="ORF">HNR67_007755</name>
</gene>
<protein>
    <recommendedName>
        <fullName evidence="3">GmrSD restriction endonucleases C-terminal domain-containing protein</fullName>
    </recommendedName>
</protein>
<sequence>MRRWFLVAMAAGLAFTAGCTAKSPTGAPPPATSSAQTQPGAAPADVARARTELGTLKVIAWAPMKGYTRERFKHWTAQGESCDTREFVLRREGEDVKTDKACKVISGRWRSVYDDKVVTGPGELDIDHTVPLANAWRTGAADWTDERRSEFANDTRNPQLIAVTAATNRSKGDQDPSQWKPPATGVWCTYAVHWIRVKAVYALGITEAERGALNDMLGKCPK</sequence>
<proteinExistence type="predicted"/>
<accession>A0A7W7FXT3</accession>
<feature type="domain" description="GmrSD restriction endonucleases C-terminal" evidence="3">
    <location>
        <begin position="94"/>
        <end position="213"/>
    </location>
</feature>
<dbReference type="InterPro" id="IPR011089">
    <property type="entry name" value="GmrSD_C"/>
</dbReference>
<evidence type="ECO:0000256" key="2">
    <source>
        <dbReference type="SAM" id="SignalP"/>
    </source>
</evidence>
<feature type="region of interest" description="Disordered" evidence="1">
    <location>
        <begin position="21"/>
        <end position="44"/>
    </location>
</feature>
<feature type="chain" id="PRO_5039276172" description="GmrSD restriction endonucleases C-terminal domain-containing protein" evidence="2">
    <location>
        <begin position="22"/>
        <end position="222"/>
    </location>
</feature>
<dbReference type="RefSeq" id="WP_185008355.1">
    <property type="nucleotide sequence ID" value="NZ_BAAAUI010000014.1"/>
</dbReference>
<keyword evidence="5" id="KW-1185">Reference proteome</keyword>
<comment type="caution">
    <text evidence="4">The sequence shown here is derived from an EMBL/GenBank/DDBJ whole genome shotgun (WGS) entry which is preliminary data.</text>
</comment>
<feature type="signal peptide" evidence="2">
    <location>
        <begin position="1"/>
        <end position="21"/>
    </location>
</feature>
<evidence type="ECO:0000313" key="5">
    <source>
        <dbReference type="Proteomes" id="UP000533598"/>
    </source>
</evidence>
<dbReference type="PANTHER" id="PTHR24094:SF15">
    <property type="entry name" value="AMP-DEPENDENT SYNTHETASE_LIGASE DOMAIN-CONTAINING PROTEIN-RELATED"/>
    <property type="match status" value="1"/>
</dbReference>
<dbReference type="PROSITE" id="PS51257">
    <property type="entry name" value="PROKAR_LIPOPROTEIN"/>
    <property type="match status" value="1"/>
</dbReference>
<keyword evidence="2" id="KW-0732">Signal</keyword>
<dbReference type="PANTHER" id="PTHR24094">
    <property type="entry name" value="SECRETED PROTEIN"/>
    <property type="match status" value="1"/>
</dbReference>
<dbReference type="AlphaFoldDB" id="A0A7W7FXT3"/>
<evidence type="ECO:0000256" key="1">
    <source>
        <dbReference type="SAM" id="MobiDB-lite"/>
    </source>
</evidence>
<dbReference type="Pfam" id="PF07510">
    <property type="entry name" value="GmrSD_C"/>
    <property type="match status" value="1"/>
</dbReference>
<dbReference type="EMBL" id="JACHMH010000001">
    <property type="protein sequence ID" value="MBB4681637.1"/>
    <property type="molecule type" value="Genomic_DNA"/>
</dbReference>